<dbReference type="PANTHER" id="PTHR43135">
    <property type="entry name" value="ALPHA-D-RIBOSE 1-METHYLPHOSPHONATE 5-TRIPHOSPHATE DIPHOSPHATASE"/>
    <property type="match status" value="1"/>
</dbReference>
<reference evidence="1" key="1">
    <citation type="submission" date="2021-03" db="EMBL/GenBank/DDBJ databases">
        <authorList>
            <person name="Tagirdzhanova G."/>
        </authorList>
    </citation>
    <scope>NUCLEOTIDE SEQUENCE</scope>
</reference>
<evidence type="ECO:0000313" key="1">
    <source>
        <dbReference type="EMBL" id="CAF9921903.1"/>
    </source>
</evidence>
<evidence type="ECO:0000313" key="2">
    <source>
        <dbReference type="Proteomes" id="UP000664203"/>
    </source>
</evidence>
<dbReference type="InterPro" id="IPR051781">
    <property type="entry name" value="Metallo-dep_Hydrolase"/>
</dbReference>
<dbReference type="OrthoDB" id="5595695at2759"/>
<proteinExistence type="predicted"/>
<dbReference type="Proteomes" id="UP000664203">
    <property type="component" value="Unassembled WGS sequence"/>
</dbReference>
<keyword evidence="2" id="KW-1185">Reference proteome</keyword>
<dbReference type="Gene3D" id="2.30.40.10">
    <property type="entry name" value="Urease, subunit C, domain 1"/>
    <property type="match status" value="1"/>
</dbReference>
<dbReference type="EMBL" id="CAJPDR010000150">
    <property type="protein sequence ID" value="CAF9921903.1"/>
    <property type="molecule type" value="Genomic_DNA"/>
</dbReference>
<protein>
    <recommendedName>
        <fullName evidence="3">Amidohydrolase-related domain-containing protein</fullName>
    </recommendedName>
</protein>
<dbReference type="GO" id="GO:0016810">
    <property type="term" value="F:hydrolase activity, acting on carbon-nitrogen (but not peptide) bonds"/>
    <property type="evidence" value="ECO:0007669"/>
    <property type="project" value="InterPro"/>
</dbReference>
<dbReference type="SUPFAM" id="SSF51556">
    <property type="entry name" value="Metallo-dependent hydrolases"/>
    <property type="match status" value="1"/>
</dbReference>
<dbReference type="PANTHER" id="PTHR43135:SF3">
    <property type="entry name" value="ALPHA-D-RIBOSE 1-METHYLPHOSPHONATE 5-TRIPHOSPHATE DIPHOSPHATASE"/>
    <property type="match status" value="1"/>
</dbReference>
<evidence type="ECO:0008006" key="3">
    <source>
        <dbReference type="Google" id="ProtNLM"/>
    </source>
</evidence>
<accession>A0A8H3FCI6</accession>
<dbReference type="SUPFAM" id="SSF51338">
    <property type="entry name" value="Composite domain of metallo-dependent hydrolases"/>
    <property type="match status" value="1"/>
</dbReference>
<dbReference type="Gene3D" id="3.30.110.90">
    <property type="entry name" value="Amidohydrolase"/>
    <property type="match status" value="1"/>
</dbReference>
<comment type="caution">
    <text evidence="1">The sequence shown here is derived from an EMBL/GenBank/DDBJ whole genome shotgun (WGS) entry which is preliminary data.</text>
</comment>
<gene>
    <name evidence="1" type="ORF">ALECFALPRED_001970</name>
</gene>
<name>A0A8H3FCI6_9LECA</name>
<dbReference type="Gene3D" id="3.40.50.10910">
    <property type="entry name" value="Amidohydrolase"/>
    <property type="match status" value="1"/>
</dbReference>
<sequence>MASFIVEGVRIFTGEDVLENENALIENGIIKYVGNDAPSTVVRVVSGSGFTLIPDLIDAHIHADKGRVLVLEQSLRFGVTTVLNTHNELPNVAKSKKVAKEGKDVADFKSSCLAASVDQSWPAPIVTVHDKSEETMAEVATWAKLAETKDVEMYMQQNIKDGADYIKMMHESGKILGQNFNLLSTELQIVVVKATHGHGLIAVAHALTLEDTPTILESGLDGLTHTFSDTPPTRELIDAYKAQNTFCIPTLLVHGSVTGEGAPITASFANDPRAVGKIADAEKASMCECMHFGAQTCKVENAYESPAPGTAWGISIHHELYLFVQEAGSTPQEAFRAGRKAHPVLIEGNPLENTCDTLNLKMVWRDGHKLQ</sequence>
<dbReference type="Gene3D" id="1.20.58.520">
    <property type="entry name" value="Amidohydrolase"/>
    <property type="match status" value="1"/>
</dbReference>
<dbReference type="AlphaFoldDB" id="A0A8H3FCI6"/>
<dbReference type="InterPro" id="IPR011059">
    <property type="entry name" value="Metal-dep_hydrolase_composite"/>
</dbReference>
<dbReference type="InterPro" id="IPR032466">
    <property type="entry name" value="Metal_Hydrolase"/>
</dbReference>
<organism evidence="1 2">
    <name type="scientific">Alectoria fallacina</name>
    <dbReference type="NCBI Taxonomy" id="1903189"/>
    <lineage>
        <taxon>Eukaryota</taxon>
        <taxon>Fungi</taxon>
        <taxon>Dikarya</taxon>
        <taxon>Ascomycota</taxon>
        <taxon>Pezizomycotina</taxon>
        <taxon>Lecanoromycetes</taxon>
        <taxon>OSLEUM clade</taxon>
        <taxon>Lecanoromycetidae</taxon>
        <taxon>Lecanorales</taxon>
        <taxon>Lecanorineae</taxon>
        <taxon>Parmeliaceae</taxon>
        <taxon>Alectoria</taxon>
    </lineage>
</organism>